<evidence type="ECO:0000313" key="1">
    <source>
        <dbReference type="EMBL" id="UGS40151.1"/>
    </source>
</evidence>
<keyword evidence="2" id="KW-1185">Reference proteome</keyword>
<dbReference type="EMBL" id="CP087880">
    <property type="protein sequence ID" value="UGS40151.1"/>
    <property type="molecule type" value="Genomic_DNA"/>
</dbReference>
<sequence length="31" mass="3341">MLVYGKKVLRYRKVGEIQDTSLGAAGLGFAV</sequence>
<proteinExistence type="predicted"/>
<evidence type="ECO:0000313" key="2">
    <source>
        <dbReference type="Proteomes" id="UP001199659"/>
    </source>
</evidence>
<protein>
    <submittedName>
        <fullName evidence="1">Uncharacterized protein</fullName>
    </submittedName>
</protein>
<name>A0ABY3S264_9ENTR</name>
<accession>A0ABY3S264</accession>
<organism evidence="1 2">
    <name type="scientific">Pseudocitrobacter corydidari</name>
    <dbReference type="NCBI Taxonomy" id="2891570"/>
    <lineage>
        <taxon>Bacteria</taxon>
        <taxon>Pseudomonadati</taxon>
        <taxon>Pseudomonadota</taxon>
        <taxon>Gammaproteobacteria</taxon>
        <taxon>Enterobacterales</taxon>
        <taxon>Enterobacteriaceae</taxon>
        <taxon>Pseudocitrobacter</taxon>
    </lineage>
</organism>
<dbReference type="Proteomes" id="UP001199659">
    <property type="component" value="Chromosome"/>
</dbReference>
<reference evidence="1 2" key="1">
    <citation type="journal article" date="2022" name="Int. J. Syst. Evol. Microbiol.">
        <title>Pseudocitrobacter corydidari sp. nov., isolated from the Asian emerald cockroach Corydidarum magnifica.</title>
        <authorList>
            <person name="Guzman J."/>
            <person name="Poehlein A."/>
            <person name="Glaeser S.P."/>
            <person name="Schwengers O."/>
            <person name="Blom J."/>
            <person name="Hollensteiner J."/>
            <person name="Kampfer P."/>
            <person name="Vilcinskas A."/>
        </authorList>
    </citation>
    <scope>NUCLEOTIDE SEQUENCE [LARGE SCALE GENOMIC DNA]</scope>
    <source>
        <strain evidence="1">G163CM</strain>
    </source>
</reference>
<gene>
    <name evidence="1" type="ORF">G163CM_08440</name>
</gene>